<evidence type="ECO:0000256" key="1">
    <source>
        <dbReference type="SAM" id="SignalP"/>
    </source>
</evidence>
<feature type="signal peptide" evidence="1">
    <location>
        <begin position="1"/>
        <end position="27"/>
    </location>
</feature>
<evidence type="ECO:0000313" key="3">
    <source>
        <dbReference type="Proteomes" id="UP000430345"/>
    </source>
</evidence>
<dbReference type="EMBL" id="WHJC01000426">
    <property type="protein sequence ID" value="MPQ45077.1"/>
    <property type="molecule type" value="Genomic_DNA"/>
</dbReference>
<organism evidence="2 3">
    <name type="scientific">Clostridium tarantellae</name>
    <dbReference type="NCBI Taxonomy" id="39493"/>
    <lineage>
        <taxon>Bacteria</taxon>
        <taxon>Bacillati</taxon>
        <taxon>Bacillota</taxon>
        <taxon>Clostridia</taxon>
        <taxon>Eubacteriales</taxon>
        <taxon>Clostridiaceae</taxon>
        <taxon>Clostridium</taxon>
    </lineage>
</organism>
<proteinExistence type="predicted"/>
<evidence type="ECO:0008006" key="4">
    <source>
        <dbReference type="Google" id="ProtNLM"/>
    </source>
</evidence>
<reference evidence="2 3" key="1">
    <citation type="submission" date="2019-10" db="EMBL/GenBank/DDBJ databases">
        <title>The Genome Sequence of Clostridium tarantellae Isolated from Fish Brain.</title>
        <authorList>
            <person name="Bano L."/>
            <person name="Kiel M."/>
            <person name="Sales G."/>
            <person name="Doxey A.C."/>
            <person name="Mansfield M.J."/>
            <person name="Schiavone M."/>
            <person name="Rossetto O."/>
            <person name="Pirazzini M."/>
            <person name="Dobrindt U."/>
            <person name="Montecucco C."/>
        </authorList>
    </citation>
    <scope>NUCLEOTIDE SEQUENCE [LARGE SCALE GENOMIC DNA]</scope>
    <source>
        <strain evidence="2 3">DSM 3997</strain>
    </source>
</reference>
<keyword evidence="1" id="KW-0732">Signal</keyword>
<name>A0A6I1MSA4_9CLOT</name>
<sequence>MKIKKMLSLILVSGILACGVNASIAMASEGTSNDNLEQSPSIENTQKDNLCPISGNIVESGKKNCKNKGQKNRKRDTNKDGVCDITGNSIKAGKINCQNKKQMKKERDLNGDGICDITGNPIGTNRNNCN</sequence>
<evidence type="ECO:0000313" key="2">
    <source>
        <dbReference type="EMBL" id="MPQ45077.1"/>
    </source>
</evidence>
<dbReference type="AlphaFoldDB" id="A0A6I1MSA4"/>
<feature type="chain" id="PRO_5026190160" description="Calcium-binding protein" evidence="1">
    <location>
        <begin position="28"/>
        <end position="130"/>
    </location>
</feature>
<protein>
    <recommendedName>
        <fullName evidence="4">Calcium-binding protein</fullName>
    </recommendedName>
</protein>
<dbReference type="RefSeq" id="WP_152892071.1">
    <property type="nucleotide sequence ID" value="NZ_WHJC01000426.1"/>
</dbReference>
<comment type="caution">
    <text evidence="2">The sequence shown here is derived from an EMBL/GenBank/DDBJ whole genome shotgun (WGS) entry which is preliminary data.</text>
</comment>
<dbReference type="PROSITE" id="PS51257">
    <property type="entry name" value="PROKAR_LIPOPROTEIN"/>
    <property type="match status" value="1"/>
</dbReference>
<accession>A0A6I1MSA4</accession>
<dbReference type="Proteomes" id="UP000430345">
    <property type="component" value="Unassembled WGS sequence"/>
</dbReference>
<keyword evidence="3" id="KW-1185">Reference proteome</keyword>
<gene>
    <name evidence="2" type="ORF">GBZ86_15240</name>
</gene>